<evidence type="ECO:0000313" key="3">
    <source>
        <dbReference type="Proteomes" id="UP000886520"/>
    </source>
</evidence>
<dbReference type="OrthoDB" id="1262810at2759"/>
<keyword evidence="3" id="KW-1185">Reference proteome</keyword>
<dbReference type="Proteomes" id="UP000886520">
    <property type="component" value="Chromosome 16"/>
</dbReference>
<dbReference type="EMBL" id="JABFUD020000016">
    <property type="protein sequence ID" value="KAI5068829.1"/>
    <property type="molecule type" value="Genomic_DNA"/>
</dbReference>
<sequence length="1162" mass="129649">SNGYRIRFNDAPTPETDLGYIVPEWAAQPSDEDLLDCIGGAKLPSTIIVLPIRSDKVQPMREQLFQLSPQLVLFLNKIEKLSVQQLASSHANKSNAAAKLLKSMCVQRHRIPSPRACLSLIPNTCSHSVVCLSSSNQEAIYHVWQQEFPVCADHEVDSRRHVKTCMITLAFPLNNKRILSHGEPDVYAFLPTKISAGLPFLINADFLLVSSRENLRFGSKWNTGILSRIPEAFMAAFMFLSRAVHHLSSSGIQLRSIYSFVPCARLSVPELGFVRDSIIEQMKQHDTILCAGNVGQYLPLGGAGHCDAGCFFCPPHEARVIHPEFGQILELAAKANIPPPKALLCQSAYIVDAKLVETHPSLFSVLKVASYDEQEYIQIVRSPAWLQSLTEAMYVEVLYFLMYYNSKQPAISMQNLPLIKYLDEKGNTQLLAPEHKDEVPVYISEIPKDELIVSRWRPTFQPWVRVQFMPTKTVKAINMTPAEKQKSLYMWLKEIANVEHLSVISFGESLIKRCKERKLDACLTLNAMHFFLHANYEGYLPLGQDLRCRAVKDLPLIDNSGAVHQDFSGPILLPASVCMWPRILLHNAWKGHVIFLSESYLKVPSFMPARVEAEEVVQFLKMAIGASDIFDICNPPNVLMPIQAPWLSADDCMSFLSWIQALPCKPSNLMASLKESSWVTTMNHGYKKPSQSFLHIEQWSGALQCEDVPVVNAGFYGDLRPFTTILTSLGMVTKVADGVGVNAVAEHVKELAGQGAIEVRSGTAGRWYRYLRLHNWMGWSGKSTQKLIWVPGFTPRWSSSSALGSWKCSDECVIDDSGGLFHERLTILSKVYTDELVLAFFQQNMGVAATPGTEKYCELWVDWGETYGFEVTEEACKNAWSIIAKGWKTCSKTSIQFFKAKCRVPYMVSGKIQLARPTEVLFADNLSLAEVFDGSTTVKFAWYPKSAAEASWVEDLVNCFTDIGVKKLSTALAADGGAGGPFANYDSIKLLPPNFQAASVGSKMSCWRLGMYRAILGYLAHPEQGLSFQARKRMLMQLENVEFLQVEEVSEVQYTVALAGKAYKASKKGYARWEKGQKRLYVARPLNACNKVKIAHELAGEVAKGVVGAERVVLVEGLHELLLLAAGFEFEDSAVQQLLLLRNLRLTVEDDALLEAQKGKIS</sequence>
<evidence type="ECO:0000313" key="2">
    <source>
        <dbReference type="EMBL" id="KAI5068830.1"/>
    </source>
</evidence>
<dbReference type="AlphaFoldDB" id="A0A9D4ZBD1"/>
<proteinExistence type="predicted"/>
<dbReference type="PANTHER" id="PTHR32387">
    <property type="entry name" value="WU:FJ29H11"/>
    <property type="match status" value="1"/>
</dbReference>
<dbReference type="PANTHER" id="PTHR32387:SF3">
    <property type="entry name" value="ATP_DNA BINDING PROTEIN"/>
    <property type="match status" value="1"/>
</dbReference>
<feature type="non-terminal residue" evidence="1">
    <location>
        <position position="1"/>
    </location>
</feature>
<organism evidence="1 3">
    <name type="scientific">Adiantum capillus-veneris</name>
    <name type="common">Maidenhair fern</name>
    <dbReference type="NCBI Taxonomy" id="13818"/>
    <lineage>
        <taxon>Eukaryota</taxon>
        <taxon>Viridiplantae</taxon>
        <taxon>Streptophyta</taxon>
        <taxon>Embryophyta</taxon>
        <taxon>Tracheophyta</taxon>
        <taxon>Polypodiopsida</taxon>
        <taxon>Polypodiidae</taxon>
        <taxon>Polypodiales</taxon>
        <taxon>Pteridineae</taxon>
        <taxon>Pteridaceae</taxon>
        <taxon>Vittarioideae</taxon>
        <taxon>Adiantum</taxon>
    </lineage>
</organism>
<gene>
    <name evidence="1" type="ORF">GOP47_0017174</name>
    <name evidence="2" type="ORF">GOP47_0017175</name>
</gene>
<dbReference type="EMBL" id="JABFUD020000016">
    <property type="protein sequence ID" value="KAI5068830.1"/>
    <property type="molecule type" value="Genomic_DNA"/>
</dbReference>
<comment type="caution">
    <text evidence="1">The sequence shown here is derived from an EMBL/GenBank/DDBJ whole genome shotgun (WGS) entry which is preliminary data.</text>
</comment>
<protein>
    <submittedName>
        <fullName evidence="1">Uncharacterized protein</fullName>
    </submittedName>
</protein>
<reference evidence="1" key="1">
    <citation type="submission" date="2021-01" db="EMBL/GenBank/DDBJ databases">
        <title>Adiantum capillus-veneris genome.</title>
        <authorList>
            <person name="Fang Y."/>
            <person name="Liao Q."/>
        </authorList>
    </citation>
    <scope>NUCLEOTIDE SEQUENCE</scope>
    <source>
        <strain evidence="1">H3</strain>
        <tissue evidence="1">Leaf</tissue>
    </source>
</reference>
<accession>A0A9D4ZBD1</accession>
<dbReference type="InterPro" id="IPR052957">
    <property type="entry name" value="Auxin_embryo_med"/>
</dbReference>
<name>A0A9D4ZBD1_ADICA</name>
<evidence type="ECO:0000313" key="1">
    <source>
        <dbReference type="EMBL" id="KAI5068829.1"/>
    </source>
</evidence>